<evidence type="ECO:0000313" key="1">
    <source>
        <dbReference type="EMBL" id="KAI8563816.1"/>
    </source>
</evidence>
<comment type="caution">
    <text evidence="1">The sequence shown here is derived from an EMBL/GenBank/DDBJ whole genome shotgun (WGS) entry which is preliminary data.</text>
</comment>
<name>A0ACC0PE21_RHOML</name>
<sequence length="95" mass="10886">MLASAWMAFCCIAVILFYRFMSMSSRESSFACGCPDMVGASEVFEAEYGDVGCLSRWIDGNQETEEQNPLQDDQYQGEDFPAEKWEFIEPWVPYP</sequence>
<protein>
    <submittedName>
        <fullName evidence="1">Uncharacterized protein</fullName>
    </submittedName>
</protein>
<keyword evidence="2" id="KW-1185">Reference proteome</keyword>
<evidence type="ECO:0000313" key="2">
    <source>
        <dbReference type="Proteomes" id="UP001062846"/>
    </source>
</evidence>
<organism evidence="1 2">
    <name type="scientific">Rhododendron molle</name>
    <name type="common">Chinese azalea</name>
    <name type="synonym">Azalea mollis</name>
    <dbReference type="NCBI Taxonomy" id="49168"/>
    <lineage>
        <taxon>Eukaryota</taxon>
        <taxon>Viridiplantae</taxon>
        <taxon>Streptophyta</taxon>
        <taxon>Embryophyta</taxon>
        <taxon>Tracheophyta</taxon>
        <taxon>Spermatophyta</taxon>
        <taxon>Magnoliopsida</taxon>
        <taxon>eudicotyledons</taxon>
        <taxon>Gunneridae</taxon>
        <taxon>Pentapetalae</taxon>
        <taxon>asterids</taxon>
        <taxon>Ericales</taxon>
        <taxon>Ericaceae</taxon>
        <taxon>Ericoideae</taxon>
        <taxon>Rhodoreae</taxon>
        <taxon>Rhododendron</taxon>
    </lineage>
</organism>
<gene>
    <name evidence="1" type="ORF">RHMOL_Rhmol03G0138500</name>
</gene>
<reference evidence="1" key="1">
    <citation type="submission" date="2022-02" db="EMBL/GenBank/DDBJ databases">
        <title>Plant Genome Project.</title>
        <authorList>
            <person name="Zhang R.-G."/>
        </authorList>
    </citation>
    <scope>NUCLEOTIDE SEQUENCE</scope>
    <source>
        <strain evidence="1">AT1</strain>
    </source>
</reference>
<proteinExistence type="predicted"/>
<accession>A0ACC0PE21</accession>
<dbReference type="EMBL" id="CM046390">
    <property type="protein sequence ID" value="KAI8563816.1"/>
    <property type="molecule type" value="Genomic_DNA"/>
</dbReference>
<dbReference type="Proteomes" id="UP001062846">
    <property type="component" value="Chromosome 3"/>
</dbReference>